<evidence type="ECO:0000313" key="2">
    <source>
        <dbReference type="EMBL" id="CAE6504095.1"/>
    </source>
</evidence>
<feature type="non-terminal residue" evidence="2">
    <location>
        <position position="1"/>
    </location>
</feature>
<evidence type="ECO:0000256" key="1">
    <source>
        <dbReference type="SAM" id="MobiDB-lite"/>
    </source>
</evidence>
<evidence type="ECO:0000313" key="3">
    <source>
        <dbReference type="Proteomes" id="UP000663853"/>
    </source>
</evidence>
<organism evidence="2 3">
    <name type="scientific">Rhizoctonia solani</name>
    <dbReference type="NCBI Taxonomy" id="456999"/>
    <lineage>
        <taxon>Eukaryota</taxon>
        <taxon>Fungi</taxon>
        <taxon>Dikarya</taxon>
        <taxon>Basidiomycota</taxon>
        <taxon>Agaricomycotina</taxon>
        <taxon>Agaricomycetes</taxon>
        <taxon>Cantharellales</taxon>
        <taxon>Ceratobasidiaceae</taxon>
        <taxon>Rhizoctonia</taxon>
    </lineage>
</organism>
<dbReference type="Proteomes" id="UP000663853">
    <property type="component" value="Unassembled WGS sequence"/>
</dbReference>
<reference evidence="2" key="1">
    <citation type="submission" date="2021-01" db="EMBL/GenBank/DDBJ databases">
        <authorList>
            <person name="Kaushik A."/>
        </authorList>
    </citation>
    <scope>NUCLEOTIDE SEQUENCE</scope>
    <source>
        <strain evidence="2">AG6-10EEA</strain>
    </source>
</reference>
<dbReference type="Gene3D" id="3.40.50.1460">
    <property type="match status" value="1"/>
</dbReference>
<comment type="caution">
    <text evidence="2">The sequence shown here is derived from an EMBL/GenBank/DDBJ whole genome shotgun (WGS) entry which is preliminary data.</text>
</comment>
<name>A0A8H3CZJ7_9AGAM</name>
<protein>
    <submittedName>
        <fullName evidence="2">Uncharacterized protein</fullName>
    </submittedName>
</protein>
<dbReference type="AlphaFoldDB" id="A0A8H3CZJ7"/>
<proteinExistence type="predicted"/>
<feature type="region of interest" description="Disordered" evidence="1">
    <location>
        <begin position="1"/>
        <end position="20"/>
    </location>
</feature>
<gene>
    <name evidence="2" type="ORF">RDB_LOCUS117004</name>
</gene>
<sequence>DPSTGKESRVVKTGPEERVPGDYELNNTGIYRRSETQMMSIEELIYYNEVLITRVVEQRDDEEEEERCSVVRDSELNACLSKLPKESTITMHIDLDYKYLGAGFRGKEQKFVMASPPNIPNHIRETAPERVIKNLSSLMSSLTEVLPRRIIDLTRFAINMKESIPERERQMNHIEARIFAWSACHQRHWAFETYDGGLLTHAFTQQYRKLNRCTYNRLFEAIRMWQSTEEERQYHSLCKWVNSEFNRQEFNFDPTFAKPGNRVSFGPL</sequence>
<dbReference type="EMBL" id="CAJMXA010003577">
    <property type="protein sequence ID" value="CAE6504095.1"/>
    <property type="molecule type" value="Genomic_DNA"/>
</dbReference>
<accession>A0A8H3CZJ7</accession>